<accession>A0A8J7AGR2</accession>
<name>A0A8J7AGR2_9CYAN</name>
<dbReference type="GO" id="GO:0008168">
    <property type="term" value="F:methyltransferase activity"/>
    <property type="evidence" value="ECO:0007669"/>
    <property type="project" value="UniProtKB-KW"/>
</dbReference>
<dbReference type="EMBL" id="JADEXG010000036">
    <property type="protein sequence ID" value="MBE9078599.1"/>
    <property type="molecule type" value="Genomic_DNA"/>
</dbReference>
<dbReference type="GO" id="GO:0032259">
    <property type="term" value="P:methylation"/>
    <property type="evidence" value="ECO:0007669"/>
    <property type="project" value="UniProtKB-KW"/>
</dbReference>
<evidence type="ECO:0000259" key="2">
    <source>
        <dbReference type="Pfam" id="PF08242"/>
    </source>
</evidence>
<dbReference type="Gene3D" id="3.40.50.150">
    <property type="entry name" value="Vaccinia Virus protein VP39"/>
    <property type="match status" value="1"/>
</dbReference>
<dbReference type="SUPFAM" id="SSF53335">
    <property type="entry name" value="S-adenosyl-L-methionine-dependent methyltransferases"/>
    <property type="match status" value="1"/>
</dbReference>
<dbReference type="PANTHER" id="PTHR43591:SF24">
    <property type="entry name" value="2-METHOXY-6-POLYPRENYL-1,4-BENZOQUINOL METHYLASE, MITOCHONDRIAL"/>
    <property type="match status" value="1"/>
</dbReference>
<feature type="chain" id="PRO_5035267646" evidence="1">
    <location>
        <begin position="20"/>
        <end position="245"/>
    </location>
</feature>
<feature type="domain" description="Methyltransferase type 12" evidence="2">
    <location>
        <begin position="93"/>
        <end position="188"/>
    </location>
</feature>
<sequence length="245" mass="26842">MSLSRPILALLLCFAVSLAGCSTLETDAPADGHYHTQSPSSDGIGKLYYGREISDVMGHRGAAWLERPSRELDERPDAAAAALDLRPTDTVADIGAGSGYISFLLAPYVPQGKILAVDIQPEMLARLEAARDQRQIENVETVLGTPDDPHLPADSVDLAVMVDAYHEFAYPREMMAGIVHALKPGGRVVLAEYRAENPLILIKRHHKMSEQQVKRELTAAGLVWEKTDERLPQQHLVFFRKPGGG</sequence>
<dbReference type="CDD" id="cd02440">
    <property type="entry name" value="AdoMet_MTases"/>
    <property type="match status" value="1"/>
</dbReference>
<reference evidence="3" key="1">
    <citation type="submission" date="2020-10" db="EMBL/GenBank/DDBJ databases">
        <authorList>
            <person name="Castelo-Branco R."/>
            <person name="Eusebio N."/>
            <person name="Adriana R."/>
            <person name="Vieira A."/>
            <person name="Brugerolle De Fraissinette N."/>
            <person name="Rezende De Castro R."/>
            <person name="Schneider M.P."/>
            <person name="Vasconcelos V."/>
            <person name="Leao P.N."/>
        </authorList>
    </citation>
    <scope>NUCLEOTIDE SEQUENCE</scope>
    <source>
        <strain evidence="3">LEGE 07310</strain>
    </source>
</reference>
<keyword evidence="3" id="KW-0489">Methyltransferase</keyword>
<dbReference type="RefSeq" id="WP_193908591.1">
    <property type="nucleotide sequence ID" value="NZ_JADEXG010000036.1"/>
</dbReference>
<keyword evidence="1" id="KW-0732">Signal</keyword>
<dbReference type="PROSITE" id="PS51257">
    <property type="entry name" value="PROKAR_LIPOPROTEIN"/>
    <property type="match status" value="1"/>
</dbReference>
<dbReference type="InterPro" id="IPR029063">
    <property type="entry name" value="SAM-dependent_MTases_sf"/>
</dbReference>
<keyword evidence="3" id="KW-0808">Transferase</keyword>
<dbReference type="AlphaFoldDB" id="A0A8J7AGR2"/>
<comment type="caution">
    <text evidence="3">The sequence shown here is derived from an EMBL/GenBank/DDBJ whole genome shotgun (WGS) entry which is preliminary data.</text>
</comment>
<dbReference type="InterPro" id="IPR013217">
    <property type="entry name" value="Methyltransf_12"/>
</dbReference>
<protein>
    <submittedName>
        <fullName evidence="3">Class I SAM-dependent methyltransferase</fullName>
    </submittedName>
</protein>
<proteinExistence type="predicted"/>
<gene>
    <name evidence="3" type="ORF">IQ241_15070</name>
</gene>
<keyword evidence="4" id="KW-1185">Reference proteome</keyword>
<feature type="signal peptide" evidence="1">
    <location>
        <begin position="1"/>
        <end position="19"/>
    </location>
</feature>
<evidence type="ECO:0000256" key="1">
    <source>
        <dbReference type="SAM" id="SignalP"/>
    </source>
</evidence>
<dbReference type="Proteomes" id="UP000636505">
    <property type="component" value="Unassembled WGS sequence"/>
</dbReference>
<evidence type="ECO:0000313" key="3">
    <source>
        <dbReference type="EMBL" id="MBE9078599.1"/>
    </source>
</evidence>
<evidence type="ECO:0000313" key="4">
    <source>
        <dbReference type="Proteomes" id="UP000636505"/>
    </source>
</evidence>
<dbReference type="PANTHER" id="PTHR43591">
    <property type="entry name" value="METHYLTRANSFERASE"/>
    <property type="match status" value="1"/>
</dbReference>
<organism evidence="3 4">
    <name type="scientific">Vasconcelosia minhoensis LEGE 07310</name>
    <dbReference type="NCBI Taxonomy" id="915328"/>
    <lineage>
        <taxon>Bacteria</taxon>
        <taxon>Bacillati</taxon>
        <taxon>Cyanobacteriota</taxon>
        <taxon>Cyanophyceae</taxon>
        <taxon>Nodosilineales</taxon>
        <taxon>Cymatolegaceae</taxon>
        <taxon>Vasconcelosia</taxon>
        <taxon>Vasconcelosia minhoensis</taxon>
    </lineage>
</organism>
<dbReference type="Pfam" id="PF08242">
    <property type="entry name" value="Methyltransf_12"/>
    <property type="match status" value="1"/>
</dbReference>